<evidence type="ECO:0000256" key="1">
    <source>
        <dbReference type="PIRSR" id="PIRSR605301-1"/>
    </source>
</evidence>
<dbReference type="VEuPathDB" id="FungiDB:TSTA_035010"/>
<keyword evidence="3" id="KW-0418">Kinase</keyword>
<dbReference type="HOGENOM" id="CLU_038321_0_0_1"/>
<dbReference type="OrthoDB" id="10261121at2759"/>
<feature type="compositionally biased region" description="Low complexity" evidence="2">
    <location>
        <begin position="105"/>
        <end position="119"/>
    </location>
</feature>
<keyword evidence="3" id="KW-0808">Transferase</keyword>
<name>B8M751_TALSN</name>
<dbReference type="Proteomes" id="UP000001745">
    <property type="component" value="Unassembled WGS sequence"/>
</dbReference>
<keyword evidence="4" id="KW-1185">Reference proteome</keyword>
<feature type="binding site" evidence="1">
    <location>
        <position position="332"/>
    </location>
    <ligand>
        <name>Zn(2+)</name>
        <dbReference type="ChEBI" id="CHEBI:29105"/>
    </ligand>
</feature>
<dbReference type="PANTHER" id="PTHR22599">
    <property type="entry name" value="MPS ONE BINDER KINASE ACTIVATOR-LIKE MOB"/>
    <property type="match status" value="1"/>
</dbReference>
<dbReference type="InterPro" id="IPR036703">
    <property type="entry name" value="MOB_kinase_act_sf"/>
</dbReference>
<dbReference type="EMBL" id="EQ962654">
    <property type="protein sequence ID" value="EED20271.1"/>
    <property type="molecule type" value="Genomic_DNA"/>
</dbReference>
<organism evidence="3 4">
    <name type="scientific">Talaromyces stipitatus (strain ATCC 10500 / CBS 375.48 / QM 6759 / NRRL 1006)</name>
    <name type="common">Penicillium stipitatum</name>
    <dbReference type="NCBI Taxonomy" id="441959"/>
    <lineage>
        <taxon>Eukaryota</taxon>
        <taxon>Fungi</taxon>
        <taxon>Dikarya</taxon>
        <taxon>Ascomycota</taxon>
        <taxon>Pezizomycotina</taxon>
        <taxon>Eurotiomycetes</taxon>
        <taxon>Eurotiomycetidae</taxon>
        <taxon>Eurotiales</taxon>
        <taxon>Trichocomaceae</taxon>
        <taxon>Talaromyces</taxon>
        <taxon>Talaromyces sect. Talaromyces</taxon>
    </lineage>
</organism>
<keyword evidence="1" id="KW-0862">Zinc</keyword>
<feature type="binding site" evidence="1">
    <location>
        <position position="205"/>
    </location>
    <ligand>
        <name>Zn(2+)</name>
        <dbReference type="ChEBI" id="CHEBI:29105"/>
    </ligand>
</feature>
<dbReference type="RefSeq" id="XP_002480705.1">
    <property type="nucleotide sequence ID" value="XM_002480660.1"/>
</dbReference>
<proteinExistence type="predicted"/>
<feature type="region of interest" description="Disordered" evidence="2">
    <location>
        <begin position="86"/>
        <end position="122"/>
    </location>
</feature>
<evidence type="ECO:0000313" key="4">
    <source>
        <dbReference type="Proteomes" id="UP000001745"/>
    </source>
</evidence>
<reference evidence="4" key="1">
    <citation type="journal article" date="2015" name="Genome Announc.">
        <title>Genome sequence of the AIDS-associated pathogen Penicillium marneffei (ATCC18224) and its near taxonomic relative Talaromyces stipitatus (ATCC10500).</title>
        <authorList>
            <person name="Nierman W.C."/>
            <person name="Fedorova-Abrams N.D."/>
            <person name="Andrianopoulos A."/>
        </authorList>
    </citation>
    <scope>NUCLEOTIDE SEQUENCE [LARGE SCALE GENOMIC DNA]</scope>
    <source>
        <strain evidence="4">ATCC 10500 / CBS 375.48 / QM 6759 / NRRL 1006</strain>
    </source>
</reference>
<keyword evidence="1" id="KW-0479">Metal-binding</keyword>
<dbReference type="PhylomeDB" id="B8M751"/>
<dbReference type="GeneID" id="8104342"/>
<sequence length="413" mass="45538">MALFLIRASGGWEWILLHAETNNRGRSDGQSEQQLLSSPLLRVPLLSAAIVGAPIIDLIFLLRLSSCLSIHYSRWQPSFRACFGRGGNNKNSNNQPKMNTGGQGQQVAQPQQAVPGAQGLNNSPSIASNMSADIVSNNEDAPKYFFQEKYAPLNVKGNFLTLCACPKNVELGEWLAHQIVEQYRLLHGMLQVIQEVNTVNGYPICNESTCPTMSAGRLTYTWLVDGRAAKISAPKFINRVEKWIVSKIHDPVMFPTDPVQGAPHTFASGDVSTPPATTPIAAGPTNLNASLTTLAGQDWIGKSSGFPPTFYKDCQGIMKQMFRCYAHLYHGHWLDPFWHINRHEMLNMCFVHFVTVAKYYKLVADKEMEPMQPLIDLYMKQEKIPPEAIAGHWASQEAAAAGSSTPAANVPST</sequence>
<dbReference type="STRING" id="441959.B8M751"/>
<dbReference type="SMART" id="SM01388">
    <property type="entry name" value="Mob1_phocein"/>
    <property type="match status" value="1"/>
</dbReference>
<dbReference type="AlphaFoldDB" id="B8M751"/>
<dbReference type="SUPFAM" id="SSF101152">
    <property type="entry name" value="Mob1/phocein"/>
    <property type="match status" value="1"/>
</dbReference>
<gene>
    <name evidence="3" type="ORF">TSTA_035010</name>
</gene>
<dbReference type="Gene3D" id="1.20.140.30">
    <property type="entry name" value="MOB kinase activator"/>
    <property type="match status" value="1"/>
</dbReference>
<evidence type="ECO:0000313" key="3">
    <source>
        <dbReference type="EMBL" id="EED20271.1"/>
    </source>
</evidence>
<evidence type="ECO:0000256" key="2">
    <source>
        <dbReference type="SAM" id="MobiDB-lite"/>
    </source>
</evidence>
<dbReference type="eggNOG" id="KOG0440">
    <property type="taxonomic scope" value="Eukaryota"/>
</dbReference>
<feature type="binding site" evidence="1">
    <location>
        <position position="327"/>
    </location>
    <ligand>
        <name>Zn(2+)</name>
        <dbReference type="ChEBI" id="CHEBI:29105"/>
    </ligand>
</feature>
<dbReference type="InterPro" id="IPR005301">
    <property type="entry name" value="MOB_kinase_act_fam"/>
</dbReference>
<dbReference type="GO" id="GO:0016301">
    <property type="term" value="F:kinase activity"/>
    <property type="evidence" value="ECO:0007669"/>
    <property type="project" value="UniProtKB-KW"/>
</dbReference>
<accession>B8M751</accession>
<protein>
    <submittedName>
        <fullName evidence="3">Protein kinase activator (Mob2), putative</fullName>
    </submittedName>
</protein>
<dbReference type="InParanoid" id="B8M751"/>
<feature type="binding site" evidence="1">
    <location>
        <position position="210"/>
    </location>
    <ligand>
        <name>Zn(2+)</name>
        <dbReference type="ChEBI" id="CHEBI:29105"/>
    </ligand>
</feature>
<dbReference type="Pfam" id="PF03637">
    <property type="entry name" value="Mob1_phocein"/>
    <property type="match status" value="2"/>
</dbReference>